<gene>
    <name evidence="3" type="ORF">N7494_000710</name>
</gene>
<proteinExistence type="inferred from homology"/>
<sequence length="192" mass="20393">MRILVIGGSGQTGRLVIDEALQRGHKITALIRDPSALPATEGLKIVKGTPVEPSNIESAFNAVQGDPPTAVIVTLSSPKEKGARVLSLTHENLIAATKKHGVLKIATLSSFGVGSSLANITFLMRWTISSTSLRYPFADHNHVDEILKKSDLKFVLLRPARLTMAKKAPVQFLGDDGKGLGIFAGLGGDFEG</sequence>
<comment type="similarity">
    <text evidence="1">Belongs to the avfA family.</text>
</comment>
<dbReference type="Pfam" id="PF13460">
    <property type="entry name" value="NAD_binding_10"/>
    <property type="match status" value="1"/>
</dbReference>
<dbReference type="GO" id="GO:0042602">
    <property type="term" value="F:riboflavin reductase (NADPH) activity"/>
    <property type="evidence" value="ECO:0007669"/>
    <property type="project" value="TreeGrafter"/>
</dbReference>
<evidence type="ECO:0000256" key="1">
    <source>
        <dbReference type="ARBA" id="ARBA00038376"/>
    </source>
</evidence>
<dbReference type="AlphaFoldDB" id="A0AAD6D6B4"/>
<dbReference type="GO" id="GO:0004074">
    <property type="term" value="F:biliverdin reductase [NAD(P)H] activity"/>
    <property type="evidence" value="ECO:0007669"/>
    <property type="project" value="TreeGrafter"/>
</dbReference>
<comment type="caution">
    <text evidence="3">The sequence shown here is derived from an EMBL/GenBank/DDBJ whole genome shotgun (WGS) entry which is preliminary data.</text>
</comment>
<feature type="domain" description="NAD(P)-binding" evidence="2">
    <location>
        <begin position="7"/>
        <end position="177"/>
    </location>
</feature>
<dbReference type="PANTHER" id="PTHR43355:SF2">
    <property type="entry name" value="FLAVIN REDUCTASE (NADPH)"/>
    <property type="match status" value="1"/>
</dbReference>
<dbReference type="EMBL" id="JAQIZZ010000001">
    <property type="protein sequence ID" value="KAJ5556795.1"/>
    <property type="molecule type" value="Genomic_DNA"/>
</dbReference>
<organism evidence="3 4">
    <name type="scientific">Penicillium frequentans</name>
    <dbReference type="NCBI Taxonomy" id="3151616"/>
    <lineage>
        <taxon>Eukaryota</taxon>
        <taxon>Fungi</taxon>
        <taxon>Dikarya</taxon>
        <taxon>Ascomycota</taxon>
        <taxon>Pezizomycotina</taxon>
        <taxon>Eurotiomycetes</taxon>
        <taxon>Eurotiomycetidae</taxon>
        <taxon>Eurotiales</taxon>
        <taxon>Aspergillaceae</taxon>
        <taxon>Penicillium</taxon>
    </lineage>
</organism>
<protein>
    <submittedName>
        <fullName evidence="3">Flavin reductase</fullName>
    </submittedName>
</protein>
<dbReference type="Proteomes" id="UP001220324">
    <property type="component" value="Unassembled WGS sequence"/>
</dbReference>
<evidence type="ECO:0000313" key="4">
    <source>
        <dbReference type="Proteomes" id="UP001220324"/>
    </source>
</evidence>
<dbReference type="Gene3D" id="3.40.50.720">
    <property type="entry name" value="NAD(P)-binding Rossmann-like Domain"/>
    <property type="match status" value="1"/>
</dbReference>
<dbReference type="InterPro" id="IPR036291">
    <property type="entry name" value="NAD(P)-bd_dom_sf"/>
</dbReference>
<dbReference type="InterPro" id="IPR016040">
    <property type="entry name" value="NAD(P)-bd_dom"/>
</dbReference>
<name>A0AAD6D6B4_9EURO</name>
<dbReference type="SUPFAM" id="SSF51735">
    <property type="entry name" value="NAD(P)-binding Rossmann-fold domains"/>
    <property type="match status" value="1"/>
</dbReference>
<keyword evidence="4" id="KW-1185">Reference proteome</keyword>
<evidence type="ECO:0000259" key="2">
    <source>
        <dbReference type="Pfam" id="PF13460"/>
    </source>
</evidence>
<reference evidence="3 4" key="1">
    <citation type="journal article" date="2023" name="IMA Fungus">
        <title>Comparative genomic study of the Penicillium genus elucidates a diverse pangenome and 15 lateral gene transfer events.</title>
        <authorList>
            <person name="Petersen C."/>
            <person name="Sorensen T."/>
            <person name="Nielsen M.R."/>
            <person name="Sondergaard T.E."/>
            <person name="Sorensen J.L."/>
            <person name="Fitzpatrick D.A."/>
            <person name="Frisvad J.C."/>
            <person name="Nielsen K.L."/>
        </authorList>
    </citation>
    <scope>NUCLEOTIDE SEQUENCE [LARGE SCALE GENOMIC DNA]</scope>
    <source>
        <strain evidence="3 4">IBT 35679</strain>
    </source>
</reference>
<dbReference type="InterPro" id="IPR051606">
    <property type="entry name" value="Polyketide_Oxido-like"/>
</dbReference>
<evidence type="ECO:0000313" key="3">
    <source>
        <dbReference type="EMBL" id="KAJ5556795.1"/>
    </source>
</evidence>
<accession>A0AAD6D6B4</accession>
<dbReference type="PANTHER" id="PTHR43355">
    <property type="entry name" value="FLAVIN REDUCTASE (NADPH)"/>
    <property type="match status" value="1"/>
</dbReference>